<organism evidence="2 3">
    <name type="scientific">Romeriopsis navalis LEGE 11480</name>
    <dbReference type="NCBI Taxonomy" id="2777977"/>
    <lineage>
        <taxon>Bacteria</taxon>
        <taxon>Bacillati</taxon>
        <taxon>Cyanobacteriota</taxon>
        <taxon>Cyanophyceae</taxon>
        <taxon>Leptolyngbyales</taxon>
        <taxon>Leptolyngbyaceae</taxon>
        <taxon>Romeriopsis</taxon>
        <taxon>Romeriopsis navalis</taxon>
    </lineage>
</organism>
<evidence type="ECO:0000313" key="3">
    <source>
        <dbReference type="Proteomes" id="UP000625316"/>
    </source>
</evidence>
<dbReference type="RefSeq" id="WP_264325137.1">
    <property type="nucleotide sequence ID" value="NZ_JADEXQ010000033.1"/>
</dbReference>
<keyword evidence="1" id="KW-1133">Transmembrane helix</keyword>
<feature type="transmembrane region" description="Helical" evidence="1">
    <location>
        <begin position="350"/>
        <end position="370"/>
    </location>
</feature>
<feature type="transmembrane region" description="Helical" evidence="1">
    <location>
        <begin position="165"/>
        <end position="182"/>
    </location>
</feature>
<feature type="transmembrane region" description="Helical" evidence="1">
    <location>
        <begin position="382"/>
        <end position="400"/>
    </location>
</feature>
<protein>
    <recommendedName>
        <fullName evidence="4">Glycosyltransferase RgtA/B/C/D-like domain-containing protein</fullName>
    </recommendedName>
</protein>
<comment type="caution">
    <text evidence="2">The sequence shown here is derived from an EMBL/GenBank/DDBJ whole genome shotgun (WGS) entry which is preliminary data.</text>
</comment>
<feature type="transmembrane region" description="Helical" evidence="1">
    <location>
        <begin position="109"/>
        <end position="129"/>
    </location>
</feature>
<sequence length="552" mass="62294">MRLLARRPQLLLLTVLIVGLILRFLNLTGKPLWMDEVITSIFSLGQTYDAIPIGKTQTVAELTKFLSFNANATCQDITTNVMTQSVHPPVFFCAMHHWLNLMQNTGINLVWQLRSMAALLGVAAISIAYAIGRKAFRSNRIGLASGGVMAVSPFAIYLSQEARHYTLPMLIVMLGLLSLIHIQQDWQQGKINPLIWVGWAACQTIGLYTHYFCLMATVGQIGALLLWQWWQHPTKKRPTKMFWVPVAFVVSTIGFTYAPWIATIVSHVTRPETNWMKPFEPSFVTFLAPLWQLPIGWLSMIVAFPVEGQPLWVVIPTAIFTIGFGGWIVYQAYQGLKLLWAESATRDGVMLISVFLSIILIEFFAIIFVLGKDISQVPRYNFIYYPAIALLLGAGLSRQIQPTKLTELSGPFFYLMLVGLLSGLFINTNLAFQKPFRPAEVAGHIAPITPRKAMVVMAYQDYQELALGMGFVLALRDVNPQVKFLFLNRVKGYEPVMKIFPSLPNVDDFWLIGPGLRQKDFPNLAQVGKRRCSRQADRYHRLGLPYQGYKCE</sequence>
<keyword evidence="1" id="KW-0812">Transmembrane</keyword>
<evidence type="ECO:0008006" key="4">
    <source>
        <dbReference type="Google" id="ProtNLM"/>
    </source>
</evidence>
<evidence type="ECO:0000313" key="2">
    <source>
        <dbReference type="EMBL" id="MBE9030312.1"/>
    </source>
</evidence>
<dbReference type="AlphaFoldDB" id="A0A928VMG4"/>
<accession>A0A928VMG4</accession>
<feature type="transmembrane region" description="Helical" evidence="1">
    <location>
        <begin position="214"/>
        <end position="230"/>
    </location>
</feature>
<feature type="transmembrane region" description="Helical" evidence="1">
    <location>
        <begin position="282"/>
        <end position="304"/>
    </location>
</feature>
<gene>
    <name evidence="2" type="ORF">IQ266_11270</name>
</gene>
<feature type="transmembrane region" description="Helical" evidence="1">
    <location>
        <begin position="242"/>
        <end position="262"/>
    </location>
</feature>
<evidence type="ECO:0000256" key="1">
    <source>
        <dbReference type="SAM" id="Phobius"/>
    </source>
</evidence>
<reference evidence="2" key="1">
    <citation type="submission" date="2020-10" db="EMBL/GenBank/DDBJ databases">
        <authorList>
            <person name="Castelo-Branco R."/>
            <person name="Eusebio N."/>
            <person name="Adriana R."/>
            <person name="Vieira A."/>
            <person name="Brugerolle De Fraissinette N."/>
            <person name="Rezende De Castro R."/>
            <person name="Schneider M.P."/>
            <person name="Vasconcelos V."/>
            <person name="Leao P.N."/>
        </authorList>
    </citation>
    <scope>NUCLEOTIDE SEQUENCE</scope>
    <source>
        <strain evidence="2">LEGE 11480</strain>
    </source>
</reference>
<feature type="transmembrane region" description="Helical" evidence="1">
    <location>
        <begin position="412"/>
        <end position="432"/>
    </location>
</feature>
<name>A0A928VMG4_9CYAN</name>
<feature type="transmembrane region" description="Helical" evidence="1">
    <location>
        <begin position="141"/>
        <end position="159"/>
    </location>
</feature>
<proteinExistence type="predicted"/>
<keyword evidence="1" id="KW-0472">Membrane</keyword>
<dbReference type="EMBL" id="JADEXQ010000033">
    <property type="protein sequence ID" value="MBE9030312.1"/>
    <property type="molecule type" value="Genomic_DNA"/>
</dbReference>
<feature type="transmembrane region" description="Helical" evidence="1">
    <location>
        <begin position="311"/>
        <end position="330"/>
    </location>
</feature>
<keyword evidence="3" id="KW-1185">Reference proteome</keyword>
<dbReference type="Proteomes" id="UP000625316">
    <property type="component" value="Unassembled WGS sequence"/>
</dbReference>